<feature type="domain" description="AB hydrolase-1" evidence="1">
    <location>
        <begin position="17"/>
        <end position="239"/>
    </location>
</feature>
<dbReference type="EMBL" id="FNET01000010">
    <property type="protein sequence ID" value="SDL37266.1"/>
    <property type="molecule type" value="Genomic_DNA"/>
</dbReference>
<organism evidence="2 3">
    <name type="scientific">Lentzea albidocapillata subsp. violacea</name>
    <dbReference type="NCBI Taxonomy" id="128104"/>
    <lineage>
        <taxon>Bacteria</taxon>
        <taxon>Bacillati</taxon>
        <taxon>Actinomycetota</taxon>
        <taxon>Actinomycetes</taxon>
        <taxon>Pseudonocardiales</taxon>
        <taxon>Pseudonocardiaceae</taxon>
        <taxon>Lentzea</taxon>
    </lineage>
</organism>
<dbReference type="InterPro" id="IPR029058">
    <property type="entry name" value="AB_hydrolase_fold"/>
</dbReference>
<reference evidence="3" key="1">
    <citation type="submission" date="2016-10" db="EMBL/GenBank/DDBJ databases">
        <authorList>
            <person name="Varghese N."/>
            <person name="Submissions S."/>
        </authorList>
    </citation>
    <scope>NUCLEOTIDE SEQUENCE [LARGE SCALE GENOMIC DNA]</scope>
    <source>
        <strain evidence="3">DSM 44796</strain>
    </source>
</reference>
<dbReference type="Pfam" id="PF12697">
    <property type="entry name" value="Abhydrolase_6"/>
    <property type="match status" value="1"/>
</dbReference>
<dbReference type="PANTHER" id="PTHR43689:SF8">
    <property type="entry name" value="ALPHA_BETA-HYDROLASES SUPERFAMILY PROTEIN"/>
    <property type="match status" value="1"/>
</dbReference>
<proteinExistence type="predicted"/>
<dbReference type="Gene3D" id="3.40.50.1820">
    <property type="entry name" value="alpha/beta hydrolase"/>
    <property type="match status" value="1"/>
</dbReference>
<dbReference type="AlphaFoldDB" id="A0A1G9JJ50"/>
<dbReference type="InterPro" id="IPR000073">
    <property type="entry name" value="AB_hydrolase_1"/>
</dbReference>
<sequence>MVPLLRRPSTSEGATRVLLLHGLGCKTTVWDSLVDRMPPTAELWEVELPWHGIDSGDWSHIGDQIEPVVCAVEAQPGFDAVVAHSFSAALLLEAYCTGKLAPRPSVLVSAFYRPRPRDFTWHTISHYLNDFHRIFAEALRVGEASRYAERQRMALAVSIRDQVGPYGWMRFFESYLRTPFLDLSGVTAPQLVLTGDSDIAADPSDGRALADGLPDGRFELIEQCGHFPMLEQPEFFARAVSDFFDAAMLPTTRARS</sequence>
<evidence type="ECO:0000313" key="2">
    <source>
        <dbReference type="EMBL" id="SDL37266.1"/>
    </source>
</evidence>
<dbReference type="GO" id="GO:0003824">
    <property type="term" value="F:catalytic activity"/>
    <property type="evidence" value="ECO:0007669"/>
    <property type="project" value="UniProtKB-ARBA"/>
</dbReference>
<evidence type="ECO:0000313" key="3">
    <source>
        <dbReference type="Proteomes" id="UP000199682"/>
    </source>
</evidence>
<protein>
    <submittedName>
        <fullName evidence="2">Pimeloyl-ACP methyl ester carboxylesterase</fullName>
    </submittedName>
</protein>
<dbReference type="RefSeq" id="WP_090008369.1">
    <property type="nucleotide sequence ID" value="NZ_FNET01000010.1"/>
</dbReference>
<evidence type="ECO:0000259" key="1">
    <source>
        <dbReference type="Pfam" id="PF12697"/>
    </source>
</evidence>
<dbReference type="PANTHER" id="PTHR43689">
    <property type="entry name" value="HYDROLASE"/>
    <property type="match status" value="1"/>
</dbReference>
<dbReference type="SUPFAM" id="SSF53474">
    <property type="entry name" value="alpha/beta-Hydrolases"/>
    <property type="match status" value="1"/>
</dbReference>
<name>A0A1G9JJ50_9PSEU</name>
<gene>
    <name evidence="2" type="ORF">SAMN04488074_110261</name>
</gene>
<accession>A0A1G9JJ50</accession>
<dbReference type="Proteomes" id="UP000199682">
    <property type="component" value="Unassembled WGS sequence"/>
</dbReference>